<organism evidence="1">
    <name type="scientific">freshwater metagenome</name>
    <dbReference type="NCBI Taxonomy" id="449393"/>
    <lineage>
        <taxon>unclassified sequences</taxon>
        <taxon>metagenomes</taxon>
        <taxon>ecological metagenomes</taxon>
    </lineage>
</organism>
<sequence>MILSVQALTIWSLASEDEGHEPSSKSICQVNDWNNASLKIAAIKVRAIDV</sequence>
<proteinExistence type="predicted"/>
<accession>A0A6J7L0S8</accession>
<protein>
    <submittedName>
        <fullName evidence="1">Unannotated protein</fullName>
    </submittedName>
</protein>
<dbReference type="EMBL" id="CAFBNE010000073">
    <property type="protein sequence ID" value="CAB4959979.1"/>
    <property type="molecule type" value="Genomic_DNA"/>
</dbReference>
<dbReference type="AlphaFoldDB" id="A0A6J7L0S8"/>
<evidence type="ECO:0000313" key="1">
    <source>
        <dbReference type="EMBL" id="CAB4959979.1"/>
    </source>
</evidence>
<name>A0A6J7L0S8_9ZZZZ</name>
<reference evidence="1" key="1">
    <citation type="submission" date="2020-05" db="EMBL/GenBank/DDBJ databases">
        <authorList>
            <person name="Chiriac C."/>
            <person name="Salcher M."/>
            <person name="Ghai R."/>
            <person name="Kavagutti S V."/>
        </authorList>
    </citation>
    <scope>NUCLEOTIDE SEQUENCE</scope>
</reference>
<gene>
    <name evidence="1" type="ORF">UFOPK3772_02132</name>
</gene>